<dbReference type="SUPFAM" id="SSF144083">
    <property type="entry name" value="Magnesium transport protein CorA, transmembrane region"/>
    <property type="match status" value="1"/>
</dbReference>
<dbReference type="Gene3D" id="3.30.460.20">
    <property type="entry name" value="CorA soluble domain-like"/>
    <property type="match status" value="1"/>
</dbReference>
<keyword evidence="3 6" id="KW-0812">Transmembrane</keyword>
<dbReference type="PANTHER" id="PTHR47891">
    <property type="entry name" value="TRANSPORTER-RELATED"/>
    <property type="match status" value="1"/>
</dbReference>
<dbReference type="SUPFAM" id="SSF143865">
    <property type="entry name" value="CorA soluble domain-like"/>
    <property type="match status" value="1"/>
</dbReference>
<dbReference type="STRING" id="1631871.FOL01_0349"/>
<dbReference type="RefSeq" id="WP_075269057.1">
    <property type="nucleotide sequence ID" value="NZ_CP014332.1"/>
</dbReference>
<organism evidence="7 8">
    <name type="scientific">Weissella jogaejeotgali</name>
    <dbReference type="NCBI Taxonomy" id="1631871"/>
    <lineage>
        <taxon>Bacteria</taxon>
        <taxon>Bacillati</taxon>
        <taxon>Bacillota</taxon>
        <taxon>Bacilli</taxon>
        <taxon>Lactobacillales</taxon>
        <taxon>Lactobacillaceae</taxon>
        <taxon>Weissella</taxon>
    </lineage>
</organism>
<comment type="subcellular location">
    <subcellularLocation>
        <location evidence="1">Membrane</location>
        <topology evidence="1">Multi-pass membrane protein</topology>
    </subcellularLocation>
</comment>
<dbReference type="InterPro" id="IPR045861">
    <property type="entry name" value="CorA_cytoplasmic_dom"/>
</dbReference>
<dbReference type="InterPro" id="IPR047199">
    <property type="entry name" value="CorA-like"/>
</dbReference>
<reference evidence="7 8" key="1">
    <citation type="submission" date="2016-02" db="EMBL/GenBank/DDBJ databases">
        <title>Complete Genome Sequence of Weissella jogaejeotgali FOL01.</title>
        <authorList>
            <person name="Lee J.-H."/>
            <person name="Ku H.-J."/>
        </authorList>
    </citation>
    <scope>NUCLEOTIDE SEQUENCE [LARGE SCALE GENOMIC DNA]</scope>
    <source>
        <strain evidence="7 8">FOL01</strain>
    </source>
</reference>
<gene>
    <name evidence="7" type="ORF">FOL01_0349</name>
</gene>
<sequence>MYQEHAVLNGLHWGSITDPTHDDIQKLHKKFDLTPKFQSYVQDPRERSRYDYNEATDTSMLIWQVVIKDELEQGYHVMPVSFIVTVDTLISVVPAQAQQVNDELQHLFTQKSKQQQSIITILLRLLWRLNDQYMDQIDDINAIRADLAKYRKNPTNKQIEALASLSNQLVHLTTATDNNVMAIKQMKLSGDADSDAVSSNKREREMVADVEIETNQSQQITQDTSDLVERLSNTYNNILNNSLNDTMRFLTVWSLILAVPPIISGFYGMNVHLPLAVGQWAWVGTLFMTAALIAAVVWLVHRRK</sequence>
<feature type="transmembrane region" description="Helical" evidence="6">
    <location>
        <begin position="249"/>
        <end position="268"/>
    </location>
</feature>
<evidence type="ECO:0000256" key="4">
    <source>
        <dbReference type="ARBA" id="ARBA00022989"/>
    </source>
</evidence>
<feature type="transmembrane region" description="Helical" evidence="6">
    <location>
        <begin position="280"/>
        <end position="300"/>
    </location>
</feature>
<dbReference type="Pfam" id="PF01544">
    <property type="entry name" value="CorA"/>
    <property type="match status" value="1"/>
</dbReference>
<evidence type="ECO:0000313" key="8">
    <source>
        <dbReference type="Proteomes" id="UP000185473"/>
    </source>
</evidence>
<keyword evidence="4 6" id="KW-1133">Transmembrane helix</keyword>
<accession>A0A1L6R9M2</accession>
<keyword evidence="8" id="KW-1185">Reference proteome</keyword>
<dbReference type="Gene3D" id="1.20.58.340">
    <property type="entry name" value="Magnesium transport protein CorA, transmembrane region"/>
    <property type="match status" value="2"/>
</dbReference>
<dbReference type="InterPro" id="IPR002523">
    <property type="entry name" value="MgTranspt_CorA/ZnTranspt_ZntB"/>
</dbReference>
<dbReference type="AlphaFoldDB" id="A0A1L6R9M2"/>
<evidence type="ECO:0000256" key="3">
    <source>
        <dbReference type="ARBA" id="ARBA00022692"/>
    </source>
</evidence>
<name>A0A1L6R9M2_9LACO</name>
<evidence type="ECO:0000256" key="6">
    <source>
        <dbReference type="SAM" id="Phobius"/>
    </source>
</evidence>
<evidence type="ECO:0000256" key="2">
    <source>
        <dbReference type="ARBA" id="ARBA00009765"/>
    </source>
</evidence>
<dbReference type="OrthoDB" id="9803416at2"/>
<dbReference type="EMBL" id="CP014332">
    <property type="protein sequence ID" value="APS41208.1"/>
    <property type="molecule type" value="Genomic_DNA"/>
</dbReference>
<evidence type="ECO:0000256" key="5">
    <source>
        <dbReference type="ARBA" id="ARBA00023136"/>
    </source>
</evidence>
<evidence type="ECO:0000256" key="1">
    <source>
        <dbReference type="ARBA" id="ARBA00004141"/>
    </source>
</evidence>
<proteinExistence type="inferred from homology"/>
<dbReference type="CDD" id="cd12827">
    <property type="entry name" value="EcCorA_ZntB-like_u2"/>
    <property type="match status" value="1"/>
</dbReference>
<dbReference type="KEGG" id="wjo:FOL01_0349"/>
<keyword evidence="5 6" id="KW-0472">Membrane</keyword>
<comment type="similarity">
    <text evidence="2">Belongs to the CorA metal ion transporter (MIT) (TC 1.A.35) family.</text>
</comment>
<dbReference type="PANTHER" id="PTHR47891:SF1">
    <property type="entry name" value="CORA-MAGNESIUM AND COBALT TRANSPORTER"/>
    <property type="match status" value="1"/>
</dbReference>
<evidence type="ECO:0000313" key="7">
    <source>
        <dbReference type="EMBL" id="APS41208.1"/>
    </source>
</evidence>
<protein>
    <submittedName>
        <fullName evidence="7">Magnesium and cobalt transport protein CorA</fullName>
    </submittedName>
</protein>
<dbReference type="GO" id="GO:0016020">
    <property type="term" value="C:membrane"/>
    <property type="evidence" value="ECO:0007669"/>
    <property type="project" value="UniProtKB-SubCell"/>
</dbReference>
<dbReference type="InterPro" id="IPR045863">
    <property type="entry name" value="CorA_TM1_TM2"/>
</dbReference>
<dbReference type="GO" id="GO:0046873">
    <property type="term" value="F:metal ion transmembrane transporter activity"/>
    <property type="evidence" value="ECO:0007669"/>
    <property type="project" value="InterPro"/>
</dbReference>
<dbReference type="Proteomes" id="UP000185473">
    <property type="component" value="Chromosome"/>
</dbReference>